<sequence>MDDLKKRKLEETNNGETSEEQLRLLLQFKGALQMQLALQRHLHEQLEVERNLQKRIEEQAKLLRAYDQYKQTKANKSSSGDDYRSMNLDDNDADP</sequence>
<evidence type="ECO:0000313" key="4">
    <source>
        <dbReference type="Proteomes" id="UP001229421"/>
    </source>
</evidence>
<dbReference type="PANTHER" id="PTHR31499:SF85">
    <property type="entry name" value="TRANSCRIPTION FACTOR MYB-RELATED FAMILY"/>
    <property type="match status" value="1"/>
</dbReference>
<evidence type="ECO:0000256" key="1">
    <source>
        <dbReference type="SAM" id="MobiDB-lite"/>
    </source>
</evidence>
<feature type="domain" description="MYB-CC type transcription factor LHEQLE-containing" evidence="2">
    <location>
        <begin position="27"/>
        <end position="64"/>
    </location>
</feature>
<dbReference type="EMBL" id="JAUHHV010000004">
    <property type="protein sequence ID" value="KAK1428818.1"/>
    <property type="molecule type" value="Genomic_DNA"/>
</dbReference>
<dbReference type="GO" id="GO:0003700">
    <property type="term" value="F:DNA-binding transcription factor activity"/>
    <property type="evidence" value="ECO:0007669"/>
    <property type="project" value="InterPro"/>
</dbReference>
<protein>
    <recommendedName>
        <fullName evidence="2">MYB-CC type transcription factor LHEQLE-containing domain-containing protein</fullName>
    </recommendedName>
</protein>
<dbReference type="PANTHER" id="PTHR31499">
    <property type="entry name" value="MYB FAMILY TRANSCRIPTION FACTOR PHL11"/>
    <property type="match status" value="1"/>
</dbReference>
<evidence type="ECO:0000259" key="2">
    <source>
        <dbReference type="Pfam" id="PF14379"/>
    </source>
</evidence>
<dbReference type="AlphaFoldDB" id="A0AAD8KTM5"/>
<feature type="region of interest" description="Disordered" evidence="1">
    <location>
        <begin position="1"/>
        <end position="20"/>
    </location>
</feature>
<comment type="caution">
    <text evidence="3">The sequence shown here is derived from an EMBL/GenBank/DDBJ whole genome shotgun (WGS) entry which is preliminary data.</text>
</comment>
<accession>A0AAD8KTM5</accession>
<feature type="compositionally biased region" description="Basic and acidic residues" evidence="1">
    <location>
        <begin position="1"/>
        <end position="11"/>
    </location>
</feature>
<name>A0AAD8KTM5_TARER</name>
<keyword evidence="4" id="KW-1185">Reference proteome</keyword>
<gene>
    <name evidence="3" type="ORF">QVD17_17658</name>
</gene>
<dbReference type="Pfam" id="PF14379">
    <property type="entry name" value="Myb_CC_LHEQLE"/>
    <property type="match status" value="1"/>
</dbReference>
<dbReference type="Proteomes" id="UP001229421">
    <property type="component" value="Unassembled WGS sequence"/>
</dbReference>
<reference evidence="3" key="1">
    <citation type="journal article" date="2023" name="bioRxiv">
        <title>Improved chromosome-level genome assembly for marigold (Tagetes erecta).</title>
        <authorList>
            <person name="Jiang F."/>
            <person name="Yuan L."/>
            <person name="Wang S."/>
            <person name="Wang H."/>
            <person name="Xu D."/>
            <person name="Wang A."/>
            <person name="Fan W."/>
        </authorList>
    </citation>
    <scope>NUCLEOTIDE SEQUENCE</scope>
    <source>
        <strain evidence="3">WSJ</strain>
        <tissue evidence="3">Leaf</tissue>
    </source>
</reference>
<proteinExistence type="predicted"/>
<dbReference type="InterPro" id="IPR046955">
    <property type="entry name" value="PHR1-like"/>
</dbReference>
<evidence type="ECO:0000313" key="3">
    <source>
        <dbReference type="EMBL" id="KAK1428818.1"/>
    </source>
</evidence>
<organism evidence="3 4">
    <name type="scientific">Tagetes erecta</name>
    <name type="common">African marigold</name>
    <dbReference type="NCBI Taxonomy" id="13708"/>
    <lineage>
        <taxon>Eukaryota</taxon>
        <taxon>Viridiplantae</taxon>
        <taxon>Streptophyta</taxon>
        <taxon>Embryophyta</taxon>
        <taxon>Tracheophyta</taxon>
        <taxon>Spermatophyta</taxon>
        <taxon>Magnoliopsida</taxon>
        <taxon>eudicotyledons</taxon>
        <taxon>Gunneridae</taxon>
        <taxon>Pentapetalae</taxon>
        <taxon>asterids</taxon>
        <taxon>campanulids</taxon>
        <taxon>Asterales</taxon>
        <taxon>Asteraceae</taxon>
        <taxon>Asteroideae</taxon>
        <taxon>Heliantheae alliance</taxon>
        <taxon>Tageteae</taxon>
        <taxon>Tagetes</taxon>
    </lineage>
</organism>
<feature type="region of interest" description="Disordered" evidence="1">
    <location>
        <begin position="70"/>
        <end position="95"/>
    </location>
</feature>
<dbReference type="InterPro" id="IPR025756">
    <property type="entry name" value="Myb_CC_LHEQLE"/>
</dbReference>